<sequence>MPGRHRNVRRFHPATSAIAAVFAVALVVSGAFLVYRQLAEPGCSGEAPLTVAAPAELAPALQETAAALTAQKAEVDGACIAVQVKAADPADVAAAVAALRGLSLTGVGQPSGSTEVPDVWIPDSATWLARVSAAAPNTAVQESPSIARSPIVVAMPEPIATGLGWPAAKLTWPALLQQMTAGTKLHVGIVEPTRDSAGLSGLLAMAQAAGTSPNAQAATTGALRSLAAGRSALRQDVLARFPRAGDPAAIASGLSAAPLSEQAVIAYNAAKPPVPLAGLYLEPAPIALDYPYAVMPGIEPERHATAARLLEALQTPSFRDRLAKIGLRGPDGGFGAGATTPRGAPEVMGAPAPAASPTAATTTAAVERILSTWVAVTLPARMLAVIDVSGSMLQQVATAGGATRAQVTLEAARRGLGLFDDSWAVGLWTFSTELDGSKDYKQLMPIGPLSSNRTKMLSTLAAIQPKPTGDTGLYDTILAAYQTVQKDWDPGRVNSVVLMTDGDNDDANGISHDALLNKLKEIADPARPIQVVILTIGDVSTDPLNKITKLTGGGVFSAKDPAKIGEIFLKAISLRSTQPS</sequence>
<dbReference type="InterPro" id="IPR036465">
    <property type="entry name" value="vWFA_dom_sf"/>
</dbReference>
<evidence type="ECO:0000313" key="4">
    <source>
        <dbReference type="Proteomes" id="UP000619293"/>
    </source>
</evidence>
<feature type="domain" description="VWFA" evidence="2">
    <location>
        <begin position="381"/>
        <end position="572"/>
    </location>
</feature>
<protein>
    <recommendedName>
        <fullName evidence="2">VWFA domain-containing protein</fullName>
    </recommendedName>
</protein>
<keyword evidence="4" id="KW-1185">Reference proteome</keyword>
<dbReference type="SMART" id="SM00327">
    <property type="entry name" value="VWA"/>
    <property type="match status" value="1"/>
</dbReference>
<dbReference type="SUPFAM" id="SSF53300">
    <property type="entry name" value="vWA-like"/>
    <property type="match status" value="1"/>
</dbReference>
<dbReference type="AlphaFoldDB" id="A0A8J3JVY9"/>
<name>A0A8J3JVY9_9ACTN</name>
<dbReference type="SUPFAM" id="SSF53850">
    <property type="entry name" value="Periplasmic binding protein-like II"/>
    <property type="match status" value="1"/>
</dbReference>
<dbReference type="Gene3D" id="3.40.50.410">
    <property type="entry name" value="von Willebrand factor, type A domain"/>
    <property type="match status" value="1"/>
</dbReference>
<proteinExistence type="predicted"/>
<dbReference type="EMBL" id="BONG01000006">
    <property type="protein sequence ID" value="GIF87877.1"/>
    <property type="molecule type" value="Genomic_DNA"/>
</dbReference>
<keyword evidence="1" id="KW-0472">Membrane</keyword>
<comment type="caution">
    <text evidence="3">The sequence shown here is derived from an EMBL/GenBank/DDBJ whole genome shotgun (WGS) entry which is preliminary data.</text>
</comment>
<dbReference type="PROSITE" id="PS50234">
    <property type="entry name" value="VWFA"/>
    <property type="match status" value="1"/>
</dbReference>
<feature type="transmembrane region" description="Helical" evidence="1">
    <location>
        <begin position="12"/>
        <end position="35"/>
    </location>
</feature>
<dbReference type="RefSeq" id="WP_191837776.1">
    <property type="nucleotide sequence ID" value="NZ_BAAALB010000010.1"/>
</dbReference>
<organism evidence="3 4">
    <name type="scientific">Catellatospora chokoriensis</name>
    <dbReference type="NCBI Taxonomy" id="310353"/>
    <lineage>
        <taxon>Bacteria</taxon>
        <taxon>Bacillati</taxon>
        <taxon>Actinomycetota</taxon>
        <taxon>Actinomycetes</taxon>
        <taxon>Micromonosporales</taxon>
        <taxon>Micromonosporaceae</taxon>
        <taxon>Catellatospora</taxon>
    </lineage>
</organism>
<dbReference type="InterPro" id="IPR002035">
    <property type="entry name" value="VWF_A"/>
</dbReference>
<dbReference type="Pfam" id="PF00092">
    <property type="entry name" value="VWA"/>
    <property type="match status" value="1"/>
</dbReference>
<keyword evidence="1" id="KW-1133">Transmembrane helix</keyword>
<reference evidence="3 4" key="1">
    <citation type="submission" date="2021-01" db="EMBL/GenBank/DDBJ databases">
        <title>Whole genome shotgun sequence of Catellatospora chokoriensis NBRC 107358.</title>
        <authorList>
            <person name="Komaki H."/>
            <person name="Tamura T."/>
        </authorList>
    </citation>
    <scope>NUCLEOTIDE SEQUENCE [LARGE SCALE GENOMIC DNA]</scope>
    <source>
        <strain evidence="3 4">NBRC 107358</strain>
    </source>
</reference>
<dbReference type="Proteomes" id="UP000619293">
    <property type="component" value="Unassembled WGS sequence"/>
</dbReference>
<gene>
    <name evidence="3" type="ORF">Cch02nite_13210</name>
</gene>
<evidence type="ECO:0000259" key="2">
    <source>
        <dbReference type="PROSITE" id="PS50234"/>
    </source>
</evidence>
<evidence type="ECO:0000256" key="1">
    <source>
        <dbReference type="SAM" id="Phobius"/>
    </source>
</evidence>
<evidence type="ECO:0000313" key="3">
    <source>
        <dbReference type="EMBL" id="GIF87877.1"/>
    </source>
</evidence>
<accession>A0A8J3JVY9</accession>
<keyword evidence="1" id="KW-0812">Transmembrane</keyword>